<evidence type="ECO:0000256" key="5">
    <source>
        <dbReference type="ARBA" id="ARBA00022676"/>
    </source>
</evidence>
<dbReference type="SUPFAM" id="SSF53448">
    <property type="entry name" value="Nucleotide-diphospho-sugar transferases"/>
    <property type="match status" value="1"/>
</dbReference>
<dbReference type="Proteomes" id="UP000515146">
    <property type="component" value="Unplaced"/>
</dbReference>
<comment type="subcellular location">
    <subcellularLocation>
        <location evidence="2 16">Golgi apparatus membrane</location>
        <topology evidence="2 16">Single-pass type II membrane protein</topology>
    </subcellularLocation>
</comment>
<dbReference type="CDD" id="cd23434">
    <property type="entry name" value="beta-trefoil_Ricin_GALNT2"/>
    <property type="match status" value="1"/>
</dbReference>
<evidence type="ECO:0000259" key="17">
    <source>
        <dbReference type="SMART" id="SM00458"/>
    </source>
</evidence>
<dbReference type="Pfam" id="PF00535">
    <property type="entry name" value="Glycos_transf_2"/>
    <property type="match status" value="1"/>
</dbReference>
<dbReference type="SUPFAM" id="SSF50370">
    <property type="entry name" value="Ricin B-like lectins"/>
    <property type="match status" value="1"/>
</dbReference>
<keyword evidence="8" id="KW-0479">Metal-binding</keyword>
<evidence type="ECO:0000256" key="6">
    <source>
        <dbReference type="ARBA" id="ARBA00022679"/>
    </source>
</evidence>
<comment type="similarity">
    <text evidence="4 16">Belongs to the glycosyltransferase 2 family. GalNAc-T subfamily.</text>
</comment>
<comment type="pathway">
    <text evidence="3 16">Protein modification; protein glycosylation.</text>
</comment>
<evidence type="ECO:0000256" key="15">
    <source>
        <dbReference type="ARBA" id="ARBA00023211"/>
    </source>
</evidence>
<dbReference type="InParanoid" id="A0A6P6YKI4"/>
<name>A0A6P6YKI4_DERPT</name>
<keyword evidence="15 16" id="KW-0464">Manganese</keyword>
<keyword evidence="10" id="KW-0735">Signal-anchor</keyword>
<evidence type="ECO:0000256" key="11">
    <source>
        <dbReference type="ARBA" id="ARBA00022989"/>
    </source>
</evidence>
<reference evidence="19" key="1">
    <citation type="submission" date="2025-08" db="UniProtKB">
        <authorList>
            <consortium name="RefSeq"/>
        </authorList>
    </citation>
    <scope>IDENTIFICATION</scope>
    <source>
        <strain evidence="19">Airmid</strain>
    </source>
</reference>
<dbReference type="Gene3D" id="3.90.550.10">
    <property type="entry name" value="Spore Coat Polysaccharide Biosynthesis Protein SpsA, Chain A"/>
    <property type="match status" value="1"/>
</dbReference>
<keyword evidence="5 16" id="KW-0328">Glycosyltransferase</keyword>
<dbReference type="GO" id="GO:0004653">
    <property type="term" value="F:polypeptide N-acetylgalactosaminyltransferase activity"/>
    <property type="evidence" value="ECO:0007669"/>
    <property type="project" value="UniProtKB-ARBA"/>
</dbReference>
<evidence type="ECO:0000256" key="9">
    <source>
        <dbReference type="ARBA" id="ARBA00022734"/>
    </source>
</evidence>
<dbReference type="InterPro" id="IPR035992">
    <property type="entry name" value="Ricin_B-like_lectins"/>
</dbReference>
<keyword evidence="12 16" id="KW-0333">Golgi apparatus</keyword>
<dbReference type="CDD" id="cd02510">
    <property type="entry name" value="pp-GalNAc-T"/>
    <property type="match status" value="1"/>
</dbReference>
<dbReference type="Pfam" id="PF00652">
    <property type="entry name" value="Ricin_B_lectin"/>
    <property type="match status" value="1"/>
</dbReference>
<evidence type="ECO:0000256" key="13">
    <source>
        <dbReference type="ARBA" id="ARBA00023136"/>
    </source>
</evidence>
<gene>
    <name evidence="19" type="primary">LOC113798877</name>
</gene>
<keyword evidence="6 16" id="KW-0808">Transferase</keyword>
<evidence type="ECO:0000256" key="2">
    <source>
        <dbReference type="ARBA" id="ARBA00004323"/>
    </source>
</evidence>
<dbReference type="InterPro" id="IPR000772">
    <property type="entry name" value="Ricin_B_lectin"/>
</dbReference>
<evidence type="ECO:0000256" key="10">
    <source>
        <dbReference type="ARBA" id="ARBA00022968"/>
    </source>
</evidence>
<dbReference type="PANTHER" id="PTHR11675">
    <property type="entry name" value="N-ACETYLGALACTOSAMINYLTRANSFERASE"/>
    <property type="match status" value="1"/>
</dbReference>
<dbReference type="UniPathway" id="UPA00378"/>
<keyword evidence="9 16" id="KW-0430">Lectin</keyword>
<dbReference type="FunCoup" id="A0A6P6YKI4">
    <property type="interactions" value="345"/>
</dbReference>
<evidence type="ECO:0000313" key="18">
    <source>
        <dbReference type="Proteomes" id="UP000515146"/>
    </source>
</evidence>
<dbReference type="KEGG" id="dpte:113798877"/>
<comment type="cofactor">
    <cofactor evidence="1 16">
        <name>Mn(2+)</name>
        <dbReference type="ChEBI" id="CHEBI:29035"/>
    </cofactor>
</comment>
<dbReference type="EC" id="2.4.1.-" evidence="16"/>
<dbReference type="InterPro" id="IPR029044">
    <property type="entry name" value="Nucleotide-diphossugar_trans"/>
</dbReference>
<evidence type="ECO:0000256" key="3">
    <source>
        <dbReference type="ARBA" id="ARBA00004922"/>
    </source>
</evidence>
<dbReference type="GO" id="GO:0006493">
    <property type="term" value="P:protein O-linked glycosylation"/>
    <property type="evidence" value="ECO:0007669"/>
    <property type="project" value="TreeGrafter"/>
</dbReference>
<dbReference type="GO" id="GO:0030246">
    <property type="term" value="F:carbohydrate binding"/>
    <property type="evidence" value="ECO:0007669"/>
    <property type="project" value="UniProtKB-KW"/>
</dbReference>
<sequence length="531" mass="61161">MINLNFVPSKSEFLPQQPETYQNLGSEFNLVEYLSKKAIQPNMDPYVKNKFNQKASDSLPPDRSIIDTRHYHCQQKHYNLDELPPTSIIITYHNEARSTLLRTIVSVLNRSPSKLITEIILVDDFSDDPTDGYELKKIPKVRLIRNTKREGLVRSRIRGADAARGPILTFLDSHCECNQQWLEPLLERVKQNPLLVVSPVIDVIALDDFRYIAASMDLRGGFDWNLIFKWEILPTAIHQKRLQDQTLPIKTPMIAGGLFSINKTTFDYYGKYDPQMNIWGGENLEISFRMWLCADGLEIIPCSHVGHVFRKQHPYDFPGGSGVVFVHNTRRAAEVWMDDYKKLYYNANPPAQYVSYGDISERLTLRQKLHCKSFDWYMKNVYPELKIPDGIMMIMNNRLDDSILAKHGALRQIDQCLDTMGQSNLGHLSLYQCHGQGENQDWSFTIDNLIKHDDHLCITVTGFEPSRSVVLSECVGDDSQKWVWAFDRHLKLLSHNLCLDSRFVRQTGIIVDQCNAGSSTQQWRFDQPSSS</sequence>
<keyword evidence="11" id="KW-1133">Transmembrane helix</keyword>
<dbReference type="SMART" id="SM00458">
    <property type="entry name" value="RICIN"/>
    <property type="match status" value="1"/>
</dbReference>
<dbReference type="PANTHER" id="PTHR11675:SF119">
    <property type="entry name" value="POLYPEPTIDE N-ACETYLGALACTOSAMINYLTRANSFERASE 2"/>
    <property type="match status" value="1"/>
</dbReference>
<keyword evidence="13" id="KW-0472">Membrane</keyword>
<dbReference type="FunFam" id="3.90.550.10:FF:000021">
    <property type="entry name" value="Polypeptide N-acetylgalactosaminyltransferase"/>
    <property type="match status" value="1"/>
</dbReference>
<evidence type="ECO:0000256" key="1">
    <source>
        <dbReference type="ARBA" id="ARBA00001936"/>
    </source>
</evidence>
<evidence type="ECO:0000256" key="8">
    <source>
        <dbReference type="ARBA" id="ARBA00022723"/>
    </source>
</evidence>
<dbReference type="OrthoDB" id="429263at2759"/>
<organism evidence="18 19">
    <name type="scientific">Dermatophagoides pteronyssinus</name>
    <name type="common">European house dust mite</name>
    <dbReference type="NCBI Taxonomy" id="6956"/>
    <lineage>
        <taxon>Eukaryota</taxon>
        <taxon>Metazoa</taxon>
        <taxon>Ecdysozoa</taxon>
        <taxon>Arthropoda</taxon>
        <taxon>Chelicerata</taxon>
        <taxon>Arachnida</taxon>
        <taxon>Acari</taxon>
        <taxon>Acariformes</taxon>
        <taxon>Sarcoptiformes</taxon>
        <taxon>Astigmata</taxon>
        <taxon>Psoroptidia</taxon>
        <taxon>Analgoidea</taxon>
        <taxon>Pyroglyphidae</taxon>
        <taxon>Dermatophagoidinae</taxon>
        <taxon>Dermatophagoides</taxon>
    </lineage>
</organism>
<proteinExistence type="inferred from homology"/>
<evidence type="ECO:0000256" key="12">
    <source>
        <dbReference type="ARBA" id="ARBA00023034"/>
    </source>
</evidence>
<dbReference type="GO" id="GO:0046872">
    <property type="term" value="F:metal ion binding"/>
    <property type="evidence" value="ECO:0007669"/>
    <property type="project" value="UniProtKB-KW"/>
</dbReference>
<dbReference type="GO" id="GO:0000139">
    <property type="term" value="C:Golgi membrane"/>
    <property type="evidence" value="ECO:0007669"/>
    <property type="project" value="UniProtKB-SubCell"/>
</dbReference>
<dbReference type="OMA" id="NVPMGSI"/>
<keyword evidence="14 16" id="KW-1015">Disulfide bond</keyword>
<feature type="domain" description="Ricin B lectin" evidence="17">
    <location>
        <begin position="406"/>
        <end position="526"/>
    </location>
</feature>
<keyword evidence="7" id="KW-0812">Transmembrane</keyword>
<evidence type="ECO:0000256" key="4">
    <source>
        <dbReference type="ARBA" id="ARBA00005680"/>
    </source>
</evidence>
<dbReference type="Gene3D" id="2.80.10.50">
    <property type="match status" value="1"/>
</dbReference>
<dbReference type="InterPro" id="IPR045885">
    <property type="entry name" value="GalNAc-T"/>
</dbReference>
<dbReference type="AlphaFoldDB" id="A0A6P6YKI4"/>
<dbReference type="PROSITE" id="PS50231">
    <property type="entry name" value="RICIN_B_LECTIN"/>
    <property type="match status" value="1"/>
</dbReference>
<dbReference type="InterPro" id="IPR001173">
    <property type="entry name" value="Glyco_trans_2-like"/>
</dbReference>
<protein>
    <recommendedName>
        <fullName evidence="16">Polypeptide N-acetylgalactosaminyltransferase</fullName>
        <ecNumber evidence="16">2.4.1.-</ecNumber>
    </recommendedName>
    <alternativeName>
        <fullName evidence="16">Protein-UDP acetylgalactosaminyltransferase</fullName>
    </alternativeName>
</protein>
<evidence type="ECO:0000313" key="19">
    <source>
        <dbReference type="RefSeq" id="XP_027205266.1"/>
    </source>
</evidence>
<evidence type="ECO:0000256" key="16">
    <source>
        <dbReference type="RuleBase" id="RU361242"/>
    </source>
</evidence>
<dbReference type="RefSeq" id="XP_027205266.1">
    <property type="nucleotide sequence ID" value="XM_027349465.1"/>
</dbReference>
<evidence type="ECO:0000256" key="7">
    <source>
        <dbReference type="ARBA" id="ARBA00022692"/>
    </source>
</evidence>
<evidence type="ECO:0000256" key="14">
    <source>
        <dbReference type="ARBA" id="ARBA00023157"/>
    </source>
</evidence>
<accession>A0A6P6YKI4</accession>
<keyword evidence="18" id="KW-1185">Reference proteome</keyword>